<evidence type="ECO:0000313" key="6">
    <source>
        <dbReference type="EMBL" id="KGN57941.1"/>
    </source>
</evidence>
<dbReference type="AlphaFoldDB" id="A0A0A0LD04"/>
<keyword evidence="3" id="KW-0238">DNA-binding</keyword>
<gene>
    <name evidence="6" type="ORF">Csa_3G401960</name>
</gene>
<comment type="subcellular location">
    <subcellularLocation>
        <location evidence="1">Nucleus</location>
    </subcellularLocation>
</comment>
<name>A0A0A0LD04_CUCSA</name>
<accession>A0A0A0LD04</accession>
<evidence type="ECO:0000256" key="4">
    <source>
        <dbReference type="ARBA" id="ARBA00023163"/>
    </source>
</evidence>
<evidence type="ECO:0000256" key="5">
    <source>
        <dbReference type="ARBA" id="ARBA00023242"/>
    </source>
</evidence>
<dbReference type="EMBL" id="CM002924">
    <property type="protein sequence ID" value="KGN57941.1"/>
    <property type="molecule type" value="Genomic_DNA"/>
</dbReference>
<dbReference type="Gramene" id="KGN57941">
    <property type="protein sequence ID" value="KGN57941"/>
    <property type="gene ID" value="Csa_3G401960"/>
</dbReference>
<organism evidence="6 7">
    <name type="scientific">Cucumis sativus</name>
    <name type="common">Cucumber</name>
    <dbReference type="NCBI Taxonomy" id="3659"/>
    <lineage>
        <taxon>Eukaryota</taxon>
        <taxon>Viridiplantae</taxon>
        <taxon>Streptophyta</taxon>
        <taxon>Embryophyta</taxon>
        <taxon>Tracheophyta</taxon>
        <taxon>Spermatophyta</taxon>
        <taxon>Magnoliopsida</taxon>
        <taxon>eudicotyledons</taxon>
        <taxon>Gunneridae</taxon>
        <taxon>Pentapetalae</taxon>
        <taxon>rosids</taxon>
        <taxon>fabids</taxon>
        <taxon>Cucurbitales</taxon>
        <taxon>Cucurbitaceae</taxon>
        <taxon>Benincaseae</taxon>
        <taxon>Cucumis</taxon>
    </lineage>
</organism>
<evidence type="ECO:0000256" key="1">
    <source>
        <dbReference type="ARBA" id="ARBA00004123"/>
    </source>
</evidence>
<keyword evidence="7" id="KW-1185">Reference proteome</keyword>
<protein>
    <recommendedName>
        <fullName evidence="8">TF-B3 domain-containing protein</fullName>
    </recommendedName>
</protein>
<reference evidence="6 7" key="1">
    <citation type="journal article" date="2009" name="Nat. Genet.">
        <title>The genome of the cucumber, Cucumis sativus L.</title>
        <authorList>
            <person name="Huang S."/>
            <person name="Li R."/>
            <person name="Zhang Z."/>
            <person name="Li L."/>
            <person name="Gu X."/>
            <person name="Fan W."/>
            <person name="Lucas W.J."/>
            <person name="Wang X."/>
            <person name="Xie B."/>
            <person name="Ni P."/>
            <person name="Ren Y."/>
            <person name="Zhu H."/>
            <person name="Li J."/>
            <person name="Lin K."/>
            <person name="Jin W."/>
            <person name="Fei Z."/>
            <person name="Li G."/>
            <person name="Staub J."/>
            <person name="Kilian A."/>
            <person name="van der Vossen E.A."/>
            <person name="Wu Y."/>
            <person name="Guo J."/>
            <person name="He J."/>
            <person name="Jia Z."/>
            <person name="Ren Y."/>
            <person name="Tian G."/>
            <person name="Lu Y."/>
            <person name="Ruan J."/>
            <person name="Qian W."/>
            <person name="Wang M."/>
            <person name="Huang Q."/>
            <person name="Li B."/>
            <person name="Xuan Z."/>
            <person name="Cao J."/>
            <person name="Asan"/>
            <person name="Wu Z."/>
            <person name="Zhang J."/>
            <person name="Cai Q."/>
            <person name="Bai Y."/>
            <person name="Zhao B."/>
            <person name="Han Y."/>
            <person name="Li Y."/>
            <person name="Li X."/>
            <person name="Wang S."/>
            <person name="Shi Q."/>
            <person name="Liu S."/>
            <person name="Cho W.K."/>
            <person name="Kim J.Y."/>
            <person name="Xu Y."/>
            <person name="Heller-Uszynska K."/>
            <person name="Miao H."/>
            <person name="Cheng Z."/>
            <person name="Zhang S."/>
            <person name="Wu J."/>
            <person name="Yang Y."/>
            <person name="Kang H."/>
            <person name="Li M."/>
            <person name="Liang H."/>
            <person name="Ren X."/>
            <person name="Shi Z."/>
            <person name="Wen M."/>
            <person name="Jian M."/>
            <person name="Yang H."/>
            <person name="Zhang G."/>
            <person name="Yang Z."/>
            <person name="Chen R."/>
            <person name="Liu S."/>
            <person name="Li J."/>
            <person name="Ma L."/>
            <person name="Liu H."/>
            <person name="Zhou Y."/>
            <person name="Zhao J."/>
            <person name="Fang X."/>
            <person name="Li G."/>
            <person name="Fang L."/>
            <person name="Li Y."/>
            <person name="Liu D."/>
            <person name="Zheng H."/>
            <person name="Zhang Y."/>
            <person name="Qin N."/>
            <person name="Li Z."/>
            <person name="Yang G."/>
            <person name="Yang S."/>
            <person name="Bolund L."/>
            <person name="Kristiansen K."/>
            <person name="Zheng H."/>
            <person name="Li S."/>
            <person name="Zhang X."/>
            <person name="Yang H."/>
            <person name="Wang J."/>
            <person name="Sun R."/>
            <person name="Zhang B."/>
            <person name="Jiang S."/>
            <person name="Wang J."/>
            <person name="Du Y."/>
            <person name="Li S."/>
        </authorList>
    </citation>
    <scope>NUCLEOTIDE SEQUENCE [LARGE SCALE GENOMIC DNA]</scope>
    <source>
        <strain evidence="7">cv. 9930</strain>
    </source>
</reference>
<keyword evidence="5" id="KW-0539">Nucleus</keyword>
<keyword evidence="2" id="KW-0805">Transcription regulation</keyword>
<dbReference type="InterPro" id="IPR015300">
    <property type="entry name" value="DNA-bd_pseudobarrel_sf"/>
</dbReference>
<dbReference type="PANTHER" id="PTHR34269">
    <property type="entry name" value="TRANSCRIPTION FACTOR B3-DOMAIN FAMILY-RELATED"/>
    <property type="match status" value="1"/>
</dbReference>
<dbReference type="Gene3D" id="2.40.330.10">
    <property type="entry name" value="DNA-binding pseudobarrel domain"/>
    <property type="match status" value="1"/>
</dbReference>
<sequence>MEQSKKPWSITETLDGSKELGLKLDAAEMLFESSFLLNYFPEQSGKAKITMFDVVSEKSFKATMERKSASNQFLITWKKDFVKNINYKSGDEILLYWEPQIKSLCFEIVRCSALRTYPQMSGQYHSYNYRS</sequence>
<dbReference type="Proteomes" id="UP000029981">
    <property type="component" value="Chromosome 3"/>
</dbReference>
<keyword evidence="4" id="KW-0804">Transcription</keyword>
<evidence type="ECO:0000256" key="3">
    <source>
        <dbReference type="ARBA" id="ARBA00023125"/>
    </source>
</evidence>
<dbReference type="InterPro" id="IPR051442">
    <property type="entry name" value="B3_domain"/>
</dbReference>
<dbReference type="PANTHER" id="PTHR34269:SF11">
    <property type="entry name" value="B3 DOMAIN PROTEIN"/>
    <property type="match status" value="1"/>
</dbReference>
<evidence type="ECO:0008006" key="8">
    <source>
        <dbReference type="Google" id="ProtNLM"/>
    </source>
</evidence>
<reference evidence="6 7" key="4">
    <citation type="journal article" date="2011" name="BMC Genomics">
        <title>RNA-Seq improves annotation of protein-coding genes in the cucumber genome.</title>
        <authorList>
            <person name="Li Z."/>
            <person name="Zhang Z."/>
            <person name="Yan P."/>
            <person name="Huang S."/>
            <person name="Fei Z."/>
            <person name="Lin K."/>
        </authorList>
    </citation>
    <scope>NUCLEOTIDE SEQUENCE [LARGE SCALE GENOMIC DNA]</scope>
    <source>
        <strain evidence="7">cv. 9930</strain>
    </source>
</reference>
<evidence type="ECO:0000313" key="7">
    <source>
        <dbReference type="Proteomes" id="UP000029981"/>
    </source>
</evidence>
<proteinExistence type="predicted"/>
<evidence type="ECO:0000256" key="2">
    <source>
        <dbReference type="ARBA" id="ARBA00023015"/>
    </source>
</evidence>
<dbReference type="GO" id="GO:0003677">
    <property type="term" value="F:DNA binding"/>
    <property type="evidence" value="ECO:0007669"/>
    <property type="project" value="UniProtKB-KW"/>
</dbReference>
<dbReference type="GO" id="GO:0005634">
    <property type="term" value="C:nucleus"/>
    <property type="evidence" value="ECO:0007669"/>
    <property type="project" value="UniProtKB-SubCell"/>
</dbReference>
<reference evidence="6 7" key="3">
    <citation type="journal article" date="2010" name="BMC Genomics">
        <title>Transcriptome sequencing and comparative analysis of cucumber flowers with different sex types.</title>
        <authorList>
            <person name="Guo S."/>
            <person name="Zheng Y."/>
            <person name="Joung J.G."/>
            <person name="Liu S."/>
            <person name="Zhang Z."/>
            <person name="Crasta O.R."/>
            <person name="Sobral B.W."/>
            <person name="Xu Y."/>
            <person name="Huang S."/>
            <person name="Fei Z."/>
        </authorList>
    </citation>
    <scope>NUCLEOTIDE SEQUENCE [LARGE SCALE GENOMIC DNA]</scope>
    <source>
        <strain evidence="7">cv. 9930</strain>
    </source>
</reference>
<reference evidence="6 7" key="2">
    <citation type="journal article" date="2009" name="PLoS ONE">
        <title>An integrated genetic and cytogenetic map of the cucumber genome.</title>
        <authorList>
            <person name="Ren Y."/>
            <person name="Zhang Z."/>
            <person name="Liu J."/>
            <person name="Staub J.E."/>
            <person name="Han Y."/>
            <person name="Cheng Z."/>
            <person name="Li X."/>
            <person name="Lu J."/>
            <person name="Miao H."/>
            <person name="Kang H."/>
            <person name="Xie B."/>
            <person name="Gu X."/>
            <person name="Wang X."/>
            <person name="Du Y."/>
            <person name="Jin W."/>
            <person name="Huang S."/>
        </authorList>
    </citation>
    <scope>NUCLEOTIDE SEQUENCE [LARGE SCALE GENOMIC DNA]</scope>
    <source>
        <strain evidence="7">cv. 9930</strain>
    </source>
</reference>